<evidence type="ECO:0000256" key="1">
    <source>
        <dbReference type="SAM" id="MobiDB-lite"/>
    </source>
</evidence>
<accession>A0AAW1N5V8</accession>
<dbReference type="EMBL" id="JASPKY010000009">
    <property type="protein sequence ID" value="KAK9754107.1"/>
    <property type="molecule type" value="Genomic_DNA"/>
</dbReference>
<feature type="region of interest" description="Disordered" evidence="1">
    <location>
        <begin position="52"/>
        <end position="109"/>
    </location>
</feature>
<gene>
    <name evidence="2" type="ORF">QE152_g1518</name>
</gene>
<sequence>MSILTRNSLHLTRILLRCALNRYATKQLYPSFRQERTDFAGRFIPVSFYGTKEPLNVNKNSTNDSLESEDETEDPKPKLSVDPSVSPTIISTVTTRTASTADEDERKDDANSWRTMKYTFTIFGVTGMSGKTTRIRGGR</sequence>
<reference evidence="2 3" key="1">
    <citation type="journal article" date="2024" name="BMC Genomics">
        <title>De novo assembly and annotation of Popillia japonica's genome with initial clues to its potential as an invasive pest.</title>
        <authorList>
            <person name="Cucini C."/>
            <person name="Boschi S."/>
            <person name="Funari R."/>
            <person name="Cardaioli E."/>
            <person name="Iannotti N."/>
            <person name="Marturano G."/>
            <person name="Paoli F."/>
            <person name="Bruttini M."/>
            <person name="Carapelli A."/>
            <person name="Frati F."/>
            <person name="Nardi F."/>
        </authorList>
    </citation>
    <scope>NUCLEOTIDE SEQUENCE [LARGE SCALE GENOMIC DNA]</scope>
    <source>
        <strain evidence="2">DMR45628</strain>
    </source>
</reference>
<proteinExistence type="predicted"/>
<dbReference type="AlphaFoldDB" id="A0AAW1N5V8"/>
<name>A0AAW1N5V8_POPJA</name>
<evidence type="ECO:0000313" key="2">
    <source>
        <dbReference type="EMBL" id="KAK9754107.1"/>
    </source>
</evidence>
<protein>
    <submittedName>
        <fullName evidence="2">Uncharacterized protein</fullName>
    </submittedName>
</protein>
<comment type="caution">
    <text evidence="2">The sequence shown here is derived from an EMBL/GenBank/DDBJ whole genome shotgun (WGS) entry which is preliminary data.</text>
</comment>
<dbReference type="Proteomes" id="UP001458880">
    <property type="component" value="Unassembled WGS sequence"/>
</dbReference>
<feature type="compositionally biased region" description="Low complexity" evidence="1">
    <location>
        <begin position="83"/>
        <end position="100"/>
    </location>
</feature>
<organism evidence="2 3">
    <name type="scientific">Popillia japonica</name>
    <name type="common">Japanese beetle</name>
    <dbReference type="NCBI Taxonomy" id="7064"/>
    <lineage>
        <taxon>Eukaryota</taxon>
        <taxon>Metazoa</taxon>
        <taxon>Ecdysozoa</taxon>
        <taxon>Arthropoda</taxon>
        <taxon>Hexapoda</taxon>
        <taxon>Insecta</taxon>
        <taxon>Pterygota</taxon>
        <taxon>Neoptera</taxon>
        <taxon>Endopterygota</taxon>
        <taxon>Coleoptera</taxon>
        <taxon>Polyphaga</taxon>
        <taxon>Scarabaeiformia</taxon>
        <taxon>Scarabaeidae</taxon>
        <taxon>Rutelinae</taxon>
        <taxon>Popillia</taxon>
    </lineage>
</organism>
<evidence type="ECO:0000313" key="3">
    <source>
        <dbReference type="Proteomes" id="UP001458880"/>
    </source>
</evidence>
<keyword evidence="3" id="KW-1185">Reference proteome</keyword>